<dbReference type="InterPro" id="IPR018392">
    <property type="entry name" value="LysM"/>
</dbReference>
<dbReference type="PROSITE" id="PS51782">
    <property type="entry name" value="LYSM"/>
    <property type="match status" value="1"/>
</dbReference>
<accession>A0A382XFH4</accession>
<name>A0A382XFH4_9ZZZZ</name>
<feature type="non-terminal residue" evidence="2">
    <location>
        <position position="34"/>
    </location>
</feature>
<feature type="domain" description="LysM" evidence="1">
    <location>
        <begin position="1"/>
        <end position="28"/>
    </location>
</feature>
<protein>
    <recommendedName>
        <fullName evidence="1">LysM domain-containing protein</fullName>
    </recommendedName>
</protein>
<sequence length="34" mass="3663">MGVSMNAIAKANKIEDVDKIYAGRTLTIPGVEKE</sequence>
<dbReference type="AlphaFoldDB" id="A0A382XFH4"/>
<dbReference type="EMBL" id="UINC01167349">
    <property type="protein sequence ID" value="SVD69812.1"/>
    <property type="molecule type" value="Genomic_DNA"/>
</dbReference>
<dbReference type="Pfam" id="PF01476">
    <property type="entry name" value="LysM"/>
    <property type="match status" value="1"/>
</dbReference>
<dbReference type="Gene3D" id="3.10.350.10">
    <property type="entry name" value="LysM domain"/>
    <property type="match status" value="1"/>
</dbReference>
<gene>
    <name evidence="2" type="ORF">METZ01_LOCUS422666</name>
</gene>
<organism evidence="2">
    <name type="scientific">marine metagenome</name>
    <dbReference type="NCBI Taxonomy" id="408172"/>
    <lineage>
        <taxon>unclassified sequences</taxon>
        <taxon>metagenomes</taxon>
        <taxon>ecological metagenomes</taxon>
    </lineage>
</organism>
<evidence type="ECO:0000259" key="1">
    <source>
        <dbReference type="PROSITE" id="PS51782"/>
    </source>
</evidence>
<reference evidence="2" key="1">
    <citation type="submission" date="2018-05" db="EMBL/GenBank/DDBJ databases">
        <authorList>
            <person name="Lanie J.A."/>
            <person name="Ng W.-L."/>
            <person name="Kazmierczak K.M."/>
            <person name="Andrzejewski T.M."/>
            <person name="Davidsen T.M."/>
            <person name="Wayne K.J."/>
            <person name="Tettelin H."/>
            <person name="Glass J.I."/>
            <person name="Rusch D."/>
            <person name="Podicherti R."/>
            <person name="Tsui H.-C.T."/>
            <person name="Winkler M.E."/>
        </authorList>
    </citation>
    <scope>NUCLEOTIDE SEQUENCE</scope>
</reference>
<proteinExistence type="predicted"/>
<evidence type="ECO:0000313" key="2">
    <source>
        <dbReference type="EMBL" id="SVD69812.1"/>
    </source>
</evidence>
<dbReference type="InterPro" id="IPR036779">
    <property type="entry name" value="LysM_dom_sf"/>
</dbReference>